<dbReference type="EMBL" id="CM004469">
    <property type="protein sequence ID" value="OCT93491.1"/>
    <property type="molecule type" value="Genomic_DNA"/>
</dbReference>
<dbReference type="AlphaFoldDB" id="A0A974DM36"/>
<protein>
    <submittedName>
        <fullName evidence="1">Uncharacterized protein</fullName>
    </submittedName>
</protein>
<gene>
    <name evidence="1" type="ORF">XELAEV_18016560mg</name>
</gene>
<accession>A0A974DM36</accession>
<organism evidence="1 2">
    <name type="scientific">Xenopus laevis</name>
    <name type="common">African clawed frog</name>
    <dbReference type="NCBI Taxonomy" id="8355"/>
    <lineage>
        <taxon>Eukaryota</taxon>
        <taxon>Metazoa</taxon>
        <taxon>Chordata</taxon>
        <taxon>Craniata</taxon>
        <taxon>Vertebrata</taxon>
        <taxon>Euteleostomi</taxon>
        <taxon>Amphibia</taxon>
        <taxon>Batrachia</taxon>
        <taxon>Anura</taxon>
        <taxon>Pipoidea</taxon>
        <taxon>Pipidae</taxon>
        <taxon>Xenopodinae</taxon>
        <taxon>Xenopus</taxon>
        <taxon>Xenopus</taxon>
    </lineage>
</organism>
<evidence type="ECO:0000313" key="2">
    <source>
        <dbReference type="Proteomes" id="UP000694892"/>
    </source>
</evidence>
<proteinExistence type="predicted"/>
<dbReference type="OMA" id="PRRQFFI"/>
<sequence>MSDGMMSKAATMEIAISRNGVSGALDESLEQDLQQVMVSGPNLNETSIVSGGYGGTTEGIIPTGTIKGNNTVKAKSTYLL</sequence>
<dbReference type="Proteomes" id="UP000694892">
    <property type="component" value="Chromosome 2S"/>
</dbReference>
<name>A0A974DM36_XENLA</name>
<evidence type="ECO:0000313" key="1">
    <source>
        <dbReference type="EMBL" id="OCT93491.1"/>
    </source>
</evidence>
<reference evidence="2" key="1">
    <citation type="journal article" date="2016" name="Nature">
        <title>Genome evolution in the allotetraploid frog Xenopus laevis.</title>
        <authorList>
            <person name="Session A.M."/>
            <person name="Uno Y."/>
            <person name="Kwon T."/>
            <person name="Chapman J.A."/>
            <person name="Toyoda A."/>
            <person name="Takahashi S."/>
            <person name="Fukui A."/>
            <person name="Hikosaka A."/>
            <person name="Suzuki A."/>
            <person name="Kondo M."/>
            <person name="van Heeringen S.J."/>
            <person name="Quigley I."/>
            <person name="Heinz S."/>
            <person name="Ogino H."/>
            <person name="Ochi H."/>
            <person name="Hellsten U."/>
            <person name="Lyons J.B."/>
            <person name="Simakov O."/>
            <person name="Putnam N."/>
            <person name="Stites J."/>
            <person name="Kuroki Y."/>
            <person name="Tanaka T."/>
            <person name="Michiue T."/>
            <person name="Watanabe M."/>
            <person name="Bogdanovic O."/>
            <person name="Lister R."/>
            <person name="Georgiou G."/>
            <person name="Paranjpe S.S."/>
            <person name="van Kruijsbergen I."/>
            <person name="Shu S."/>
            <person name="Carlson J."/>
            <person name="Kinoshita T."/>
            <person name="Ohta Y."/>
            <person name="Mawaribuchi S."/>
            <person name="Jenkins J."/>
            <person name="Grimwood J."/>
            <person name="Schmutz J."/>
            <person name="Mitros T."/>
            <person name="Mozaffari S.V."/>
            <person name="Suzuki Y."/>
            <person name="Haramoto Y."/>
            <person name="Yamamoto T.S."/>
            <person name="Takagi C."/>
            <person name="Heald R."/>
            <person name="Miller K."/>
            <person name="Haudenschild C."/>
            <person name="Kitzman J."/>
            <person name="Nakayama T."/>
            <person name="Izutsu Y."/>
            <person name="Robert J."/>
            <person name="Fortriede J."/>
            <person name="Burns K."/>
            <person name="Lotay V."/>
            <person name="Karimi K."/>
            <person name="Yasuoka Y."/>
            <person name="Dichmann D.S."/>
            <person name="Flajnik M.F."/>
            <person name="Houston D.W."/>
            <person name="Shendure J."/>
            <person name="DuPasquier L."/>
            <person name="Vize P.D."/>
            <person name="Zorn A.M."/>
            <person name="Ito M."/>
            <person name="Marcotte E.M."/>
            <person name="Wallingford J.B."/>
            <person name="Ito Y."/>
            <person name="Asashima M."/>
            <person name="Ueno N."/>
            <person name="Matsuda Y."/>
            <person name="Veenstra G.J."/>
            <person name="Fujiyama A."/>
            <person name="Harland R.M."/>
            <person name="Taira M."/>
            <person name="Rokhsar D.S."/>
        </authorList>
    </citation>
    <scope>NUCLEOTIDE SEQUENCE [LARGE SCALE GENOMIC DNA]</scope>
    <source>
        <strain evidence="2">J</strain>
    </source>
</reference>